<protein>
    <submittedName>
        <fullName evidence="5">HIT family protein</fullName>
    </submittedName>
</protein>
<dbReference type="GO" id="GO:0003824">
    <property type="term" value="F:catalytic activity"/>
    <property type="evidence" value="ECO:0007669"/>
    <property type="project" value="InterPro"/>
</dbReference>
<accession>A0A7Y0L107</accession>
<dbReference type="InterPro" id="IPR001310">
    <property type="entry name" value="Histidine_triad_HIT"/>
</dbReference>
<feature type="domain" description="HIT" evidence="4">
    <location>
        <begin position="4"/>
        <end position="107"/>
    </location>
</feature>
<reference evidence="5 6" key="1">
    <citation type="submission" date="2020-04" db="EMBL/GenBank/DDBJ databases">
        <authorList>
            <person name="Zhang R."/>
            <person name="Schippers A."/>
        </authorList>
    </citation>
    <scope>NUCLEOTIDE SEQUENCE [LARGE SCALE GENOMIC DNA]</scope>
    <source>
        <strain evidence="5 6">DSM 109850</strain>
    </source>
</reference>
<dbReference type="PANTHER" id="PTHR46648">
    <property type="entry name" value="HIT FAMILY PROTEIN 1"/>
    <property type="match status" value="1"/>
</dbReference>
<dbReference type="PANTHER" id="PTHR46648:SF1">
    <property type="entry name" value="ADENOSINE 5'-MONOPHOSPHORAMIDASE HNT1"/>
    <property type="match status" value="1"/>
</dbReference>
<dbReference type="AlphaFoldDB" id="A0A7Y0L107"/>
<evidence type="ECO:0000259" key="4">
    <source>
        <dbReference type="PROSITE" id="PS51084"/>
    </source>
</evidence>
<feature type="active site" description="Tele-AMP-histidine intermediate" evidence="1">
    <location>
        <position position="93"/>
    </location>
</feature>
<dbReference type="SUPFAM" id="SSF54197">
    <property type="entry name" value="HIT-like"/>
    <property type="match status" value="1"/>
</dbReference>
<dbReference type="Pfam" id="PF01230">
    <property type="entry name" value="HIT"/>
    <property type="match status" value="1"/>
</dbReference>
<dbReference type="InterPro" id="IPR036265">
    <property type="entry name" value="HIT-like_sf"/>
</dbReference>
<evidence type="ECO:0000313" key="6">
    <source>
        <dbReference type="Proteomes" id="UP000533476"/>
    </source>
</evidence>
<feature type="short sequence motif" description="Histidine triad motif" evidence="2 3">
    <location>
        <begin position="91"/>
        <end position="95"/>
    </location>
</feature>
<evidence type="ECO:0000256" key="3">
    <source>
        <dbReference type="PROSITE-ProRule" id="PRU00464"/>
    </source>
</evidence>
<dbReference type="PRINTS" id="PR00332">
    <property type="entry name" value="HISTRIAD"/>
</dbReference>
<dbReference type="PROSITE" id="PS51084">
    <property type="entry name" value="HIT_2"/>
    <property type="match status" value="1"/>
</dbReference>
<dbReference type="Gene3D" id="3.30.428.10">
    <property type="entry name" value="HIT-like"/>
    <property type="match status" value="1"/>
</dbReference>
<dbReference type="RefSeq" id="WP_169096530.1">
    <property type="nucleotide sequence ID" value="NZ_JABBVZ010000006.1"/>
</dbReference>
<sequence length="131" mass="14395">MPSIFTRIIRGEIPSHRVAESEAFLAFLDIRPIRPGHTLVVPKMEVDQFFRLDDGILADIMRFAKPIALAIQEVTGAERVGAAVAGFDVPHAHLHLIPADSMRDLDFSRQAAASPEELAAMAAEIREVLGR</sequence>
<name>A0A7Y0L107_9FIRM</name>
<dbReference type="GO" id="GO:0009117">
    <property type="term" value="P:nucleotide metabolic process"/>
    <property type="evidence" value="ECO:0007669"/>
    <property type="project" value="TreeGrafter"/>
</dbReference>
<proteinExistence type="predicted"/>
<dbReference type="InterPro" id="IPR011146">
    <property type="entry name" value="HIT-like"/>
</dbReference>
<organism evidence="5 6">
    <name type="scientific">Sulfobacillus harzensis</name>
    <dbReference type="NCBI Taxonomy" id="2729629"/>
    <lineage>
        <taxon>Bacteria</taxon>
        <taxon>Bacillati</taxon>
        <taxon>Bacillota</taxon>
        <taxon>Clostridia</taxon>
        <taxon>Eubacteriales</taxon>
        <taxon>Clostridiales Family XVII. Incertae Sedis</taxon>
        <taxon>Sulfobacillus</taxon>
    </lineage>
</organism>
<evidence type="ECO:0000313" key="5">
    <source>
        <dbReference type="EMBL" id="NMP21308.1"/>
    </source>
</evidence>
<keyword evidence="6" id="KW-1185">Reference proteome</keyword>
<evidence type="ECO:0000256" key="2">
    <source>
        <dbReference type="PIRSR" id="PIRSR601310-3"/>
    </source>
</evidence>
<dbReference type="Proteomes" id="UP000533476">
    <property type="component" value="Unassembled WGS sequence"/>
</dbReference>
<evidence type="ECO:0000256" key="1">
    <source>
        <dbReference type="PIRSR" id="PIRSR601310-1"/>
    </source>
</evidence>
<dbReference type="EMBL" id="JABBVZ010000006">
    <property type="protein sequence ID" value="NMP21308.1"/>
    <property type="molecule type" value="Genomic_DNA"/>
</dbReference>
<comment type="caution">
    <text evidence="5">The sequence shown here is derived from an EMBL/GenBank/DDBJ whole genome shotgun (WGS) entry which is preliminary data.</text>
</comment>
<gene>
    <name evidence="5" type="ORF">HIJ39_02920</name>
</gene>